<dbReference type="PROSITE" id="PS50106">
    <property type="entry name" value="PDZ"/>
    <property type="match status" value="1"/>
</dbReference>
<feature type="region of interest" description="Disordered" evidence="1">
    <location>
        <begin position="1"/>
        <end position="20"/>
    </location>
</feature>
<reference evidence="3" key="1">
    <citation type="submission" date="2021-02" db="EMBL/GenBank/DDBJ databases">
        <authorList>
            <person name="Dougan E. K."/>
            <person name="Rhodes N."/>
            <person name="Thang M."/>
            <person name="Chan C."/>
        </authorList>
    </citation>
    <scope>NUCLEOTIDE SEQUENCE</scope>
</reference>
<proteinExistence type="predicted"/>
<dbReference type="PANTHER" id="PTHR38899:SF1">
    <property type="entry name" value="PROTEIN KINASE"/>
    <property type="match status" value="1"/>
</dbReference>
<sequence length="507" mass="56319">MATASTTSELSRTRANQQSCPAFSDIHSVQDAEVDSQAGVLSIATGHARPCEDEGVGSESMGFRSWFEDRVGAPRLVRKEKRSPEEQGRRDTALEKVHHFATRCDISLHSGMPVRTAMSSPDLQGNSLALEAMNDSPEDALKGKPSPSPPASCFQACGDLRSLTRKLMALIQDFLGNDLGVADPGFQDPENAVIIFDWDDTLLPTTYILSTVIPSLAEEDRAGVLPESSPHQAALAAHAHLVGFLLRTARRVARVAIVSNSLSPWVEASSARYLPGLDLESLLRELDVPIYYARRHLPNIAVTYKVEKWDVHLDRSSGGRIGVDIIPEFDGSLAVARIEEGGLMDKWNQEHPDQEVHPGDRFSEVNGSSQHLTAECRKMQNLRITVYRAVPDRDPYVEAKRIDMVACLEKFYGRHQKWRQNVLSIGDACTEQQAIKEVLQDSSVVSTSARRPLCKTVNLIDTPTLEQLSNELRILLVWLSHMVQYHKDFDLFMDGLDDLEAELFKKA</sequence>
<dbReference type="Proteomes" id="UP000601435">
    <property type="component" value="Unassembled WGS sequence"/>
</dbReference>
<keyword evidence="4" id="KW-1185">Reference proteome</keyword>
<gene>
    <name evidence="3" type="primary">mtpn</name>
    <name evidence="3" type="ORF">SNEC2469_LOCUS13842</name>
</gene>
<dbReference type="InterPro" id="IPR001478">
    <property type="entry name" value="PDZ"/>
</dbReference>
<dbReference type="AlphaFoldDB" id="A0A812SN39"/>
<comment type="caution">
    <text evidence="3">The sequence shown here is derived from an EMBL/GenBank/DDBJ whole genome shotgun (WGS) entry which is preliminary data.</text>
</comment>
<evidence type="ECO:0000256" key="1">
    <source>
        <dbReference type="SAM" id="MobiDB-lite"/>
    </source>
</evidence>
<dbReference type="EMBL" id="CAJNJA010022141">
    <property type="protein sequence ID" value="CAE7487245.1"/>
    <property type="molecule type" value="Genomic_DNA"/>
</dbReference>
<evidence type="ECO:0000259" key="2">
    <source>
        <dbReference type="PROSITE" id="PS50106"/>
    </source>
</evidence>
<feature type="domain" description="PDZ" evidence="2">
    <location>
        <begin position="310"/>
        <end position="372"/>
    </location>
</feature>
<accession>A0A812SN39</accession>
<protein>
    <submittedName>
        <fullName evidence="3">Mtpn protein</fullName>
    </submittedName>
</protein>
<name>A0A812SN39_9DINO</name>
<evidence type="ECO:0000313" key="4">
    <source>
        <dbReference type="Proteomes" id="UP000601435"/>
    </source>
</evidence>
<evidence type="ECO:0000313" key="3">
    <source>
        <dbReference type="EMBL" id="CAE7487245.1"/>
    </source>
</evidence>
<dbReference type="PANTHER" id="PTHR38899">
    <property type="entry name" value="DOMAIN OOKINETE PROTEIN, PUTATIVE-RELATED"/>
    <property type="match status" value="1"/>
</dbReference>
<organism evidence="3 4">
    <name type="scientific">Symbiodinium necroappetens</name>
    <dbReference type="NCBI Taxonomy" id="1628268"/>
    <lineage>
        <taxon>Eukaryota</taxon>
        <taxon>Sar</taxon>
        <taxon>Alveolata</taxon>
        <taxon>Dinophyceae</taxon>
        <taxon>Suessiales</taxon>
        <taxon>Symbiodiniaceae</taxon>
        <taxon>Symbiodinium</taxon>
    </lineage>
</organism>
<dbReference type="OrthoDB" id="419104at2759"/>